<evidence type="ECO:0000313" key="2">
    <source>
        <dbReference type="Proteomes" id="UP001219525"/>
    </source>
</evidence>
<accession>A0AAD7E4H1</accession>
<protein>
    <recommendedName>
        <fullName evidence="3">Fungal N-terminal domain-containing protein</fullName>
    </recommendedName>
</protein>
<comment type="caution">
    <text evidence="1">The sequence shown here is derived from an EMBL/GenBank/DDBJ whole genome shotgun (WGS) entry which is preliminary data.</text>
</comment>
<reference evidence="1" key="1">
    <citation type="submission" date="2023-03" db="EMBL/GenBank/DDBJ databases">
        <title>Massive genome expansion in bonnet fungi (Mycena s.s.) driven by repeated elements and novel gene families across ecological guilds.</title>
        <authorList>
            <consortium name="Lawrence Berkeley National Laboratory"/>
            <person name="Harder C.B."/>
            <person name="Miyauchi S."/>
            <person name="Viragh M."/>
            <person name="Kuo A."/>
            <person name="Thoen E."/>
            <person name="Andreopoulos B."/>
            <person name="Lu D."/>
            <person name="Skrede I."/>
            <person name="Drula E."/>
            <person name="Henrissat B."/>
            <person name="Morin E."/>
            <person name="Kohler A."/>
            <person name="Barry K."/>
            <person name="LaButti K."/>
            <person name="Morin E."/>
            <person name="Salamov A."/>
            <person name="Lipzen A."/>
            <person name="Mereny Z."/>
            <person name="Hegedus B."/>
            <person name="Baldrian P."/>
            <person name="Stursova M."/>
            <person name="Weitz H."/>
            <person name="Taylor A."/>
            <person name="Grigoriev I.V."/>
            <person name="Nagy L.G."/>
            <person name="Martin F."/>
            <person name="Kauserud H."/>
        </authorList>
    </citation>
    <scope>NUCLEOTIDE SEQUENCE</scope>
    <source>
        <strain evidence="1">9144</strain>
    </source>
</reference>
<keyword evidence="2" id="KW-1185">Reference proteome</keyword>
<evidence type="ECO:0008006" key="3">
    <source>
        <dbReference type="Google" id="ProtNLM"/>
    </source>
</evidence>
<sequence>MDAIGFASSLISLVQLTYDIVLYLKDVKDAPQDRLAIYSELTSLQNLLVILKNRVEQSQAGDPWLDSVRALGIAGGPLERFRGDLELLASKLQKVDGMKKVRQMLTWKFTKEEVMSILVGIERTKSYISLALQNDHL</sequence>
<proteinExistence type="predicted"/>
<gene>
    <name evidence="1" type="ORF">GGX14DRAFT_348111</name>
</gene>
<dbReference type="EMBL" id="JARJCW010000003">
    <property type="protein sequence ID" value="KAJ7227012.1"/>
    <property type="molecule type" value="Genomic_DNA"/>
</dbReference>
<name>A0AAD7E4H1_9AGAR</name>
<evidence type="ECO:0000313" key="1">
    <source>
        <dbReference type="EMBL" id="KAJ7227012.1"/>
    </source>
</evidence>
<dbReference type="Proteomes" id="UP001219525">
    <property type="component" value="Unassembled WGS sequence"/>
</dbReference>
<organism evidence="1 2">
    <name type="scientific">Mycena pura</name>
    <dbReference type="NCBI Taxonomy" id="153505"/>
    <lineage>
        <taxon>Eukaryota</taxon>
        <taxon>Fungi</taxon>
        <taxon>Dikarya</taxon>
        <taxon>Basidiomycota</taxon>
        <taxon>Agaricomycotina</taxon>
        <taxon>Agaricomycetes</taxon>
        <taxon>Agaricomycetidae</taxon>
        <taxon>Agaricales</taxon>
        <taxon>Marasmiineae</taxon>
        <taxon>Mycenaceae</taxon>
        <taxon>Mycena</taxon>
    </lineage>
</organism>
<dbReference type="AlphaFoldDB" id="A0AAD7E4H1"/>